<protein>
    <submittedName>
        <fullName evidence="2">Putative secreted protein</fullName>
    </submittedName>
</protein>
<proteinExistence type="predicted"/>
<dbReference type="AlphaFoldDB" id="A0A2M4B1K4"/>
<accession>A0A2M4B1K4</accession>
<organism evidence="2">
    <name type="scientific">Anopheles triannulatus</name>
    <dbReference type="NCBI Taxonomy" id="58253"/>
    <lineage>
        <taxon>Eukaryota</taxon>
        <taxon>Metazoa</taxon>
        <taxon>Ecdysozoa</taxon>
        <taxon>Arthropoda</taxon>
        <taxon>Hexapoda</taxon>
        <taxon>Insecta</taxon>
        <taxon>Pterygota</taxon>
        <taxon>Neoptera</taxon>
        <taxon>Endopterygota</taxon>
        <taxon>Diptera</taxon>
        <taxon>Nematocera</taxon>
        <taxon>Culicoidea</taxon>
        <taxon>Culicidae</taxon>
        <taxon>Anophelinae</taxon>
        <taxon>Anopheles</taxon>
    </lineage>
</organism>
<reference evidence="2" key="1">
    <citation type="submission" date="2018-01" db="EMBL/GenBank/DDBJ databases">
        <title>An insight into the sialome of Amazonian anophelines.</title>
        <authorList>
            <person name="Ribeiro J.M."/>
            <person name="Scarpassa V."/>
            <person name="Calvo E."/>
        </authorList>
    </citation>
    <scope>NUCLEOTIDE SEQUENCE</scope>
    <source>
        <tissue evidence="2">Salivary glands</tissue>
    </source>
</reference>
<evidence type="ECO:0000256" key="1">
    <source>
        <dbReference type="SAM" id="SignalP"/>
    </source>
</evidence>
<evidence type="ECO:0000313" key="2">
    <source>
        <dbReference type="EMBL" id="MBW46895.1"/>
    </source>
</evidence>
<feature type="chain" id="PRO_5014707995" evidence="1">
    <location>
        <begin position="23"/>
        <end position="74"/>
    </location>
</feature>
<sequence length="74" mass="7839">MLSVSCCSVAAKAAFTWSSCLATSFASSVMCCTFACENRSTTGPVSERSVSCKARSQSSMLDRISFSVVRFTSS</sequence>
<feature type="signal peptide" evidence="1">
    <location>
        <begin position="1"/>
        <end position="22"/>
    </location>
</feature>
<name>A0A2M4B1K4_9DIPT</name>
<keyword evidence="1" id="KW-0732">Signal</keyword>
<dbReference type="EMBL" id="GGFK01013574">
    <property type="protein sequence ID" value="MBW46895.1"/>
    <property type="molecule type" value="Transcribed_RNA"/>
</dbReference>